<organism evidence="2 3">
    <name type="scientific">Stylophora pistillata</name>
    <name type="common">Smooth cauliflower coral</name>
    <dbReference type="NCBI Taxonomy" id="50429"/>
    <lineage>
        <taxon>Eukaryota</taxon>
        <taxon>Metazoa</taxon>
        <taxon>Cnidaria</taxon>
        <taxon>Anthozoa</taxon>
        <taxon>Hexacorallia</taxon>
        <taxon>Scleractinia</taxon>
        <taxon>Astrocoeniina</taxon>
        <taxon>Pocilloporidae</taxon>
        <taxon>Stylophora</taxon>
    </lineage>
</organism>
<evidence type="ECO:0000313" key="3">
    <source>
        <dbReference type="Proteomes" id="UP000225706"/>
    </source>
</evidence>
<proteinExistence type="predicted"/>
<dbReference type="OrthoDB" id="5984501at2759"/>
<evidence type="ECO:0008006" key="4">
    <source>
        <dbReference type="Google" id="ProtNLM"/>
    </source>
</evidence>
<name>A0A2B4SG81_STYPI</name>
<sequence>MDSETSTRPERRTALVAKELSRYSFDIVALSETWLADEGSVAELKGGYTFFWKGKAQAEERIHGIGLAIKTSILKQLPYLPSTINERLMKLRFPLNASRHITIISAYAPTMTSSDEAKETFYEDLNNLVKEVPNDMLETSGLPGPCEEQNVELTIDSVYKTVVLTSLLYGCETWTLYRRHIKLLERFHMRSLRSILGIKWQDMITNLEVLDRAETTSIEAMILKAQLRWTGHIIRMDSDRIPKQLLYGVLSKGKRKQGRPLKRFKDCIKANIAYTGIATKQLEECAQDRTGWCALTREATKAFEAHRRANVTEARAKRLQKTQVLIRFYVIIVLQIPVQAFTEDEIPVLSDLLLDCYGLKMGPTASLLILAFGVLVMVNSAPVNDKLPKLGRIMSVTHRVRRDSTPPPPRPCVNATPTTRANVGAVVKKKIKIFKKKIIGQILSVAKRVRREEPTVPNPRPC</sequence>
<dbReference type="PANTHER" id="PTHR47027">
    <property type="entry name" value="REVERSE TRANSCRIPTASE DOMAIN-CONTAINING PROTEIN"/>
    <property type="match status" value="1"/>
</dbReference>
<dbReference type="PANTHER" id="PTHR47027:SF30">
    <property type="entry name" value="THAP-TYPE DOMAIN-CONTAINING PROTEIN"/>
    <property type="match status" value="1"/>
</dbReference>
<evidence type="ECO:0000313" key="2">
    <source>
        <dbReference type="EMBL" id="PFX28109.1"/>
    </source>
</evidence>
<dbReference type="AlphaFoldDB" id="A0A2B4SG81"/>
<keyword evidence="3" id="KW-1185">Reference proteome</keyword>
<dbReference type="Proteomes" id="UP000225706">
    <property type="component" value="Unassembled WGS sequence"/>
</dbReference>
<keyword evidence="1" id="KW-0812">Transmembrane</keyword>
<dbReference type="InterPro" id="IPR036691">
    <property type="entry name" value="Endo/exonu/phosph_ase_sf"/>
</dbReference>
<feature type="transmembrane region" description="Helical" evidence="1">
    <location>
        <begin position="324"/>
        <end position="342"/>
    </location>
</feature>
<dbReference type="EMBL" id="LSMT01000089">
    <property type="protein sequence ID" value="PFX28109.1"/>
    <property type="molecule type" value="Genomic_DNA"/>
</dbReference>
<dbReference type="SUPFAM" id="SSF56219">
    <property type="entry name" value="DNase I-like"/>
    <property type="match status" value="1"/>
</dbReference>
<evidence type="ECO:0000256" key="1">
    <source>
        <dbReference type="SAM" id="Phobius"/>
    </source>
</evidence>
<feature type="transmembrane region" description="Helical" evidence="1">
    <location>
        <begin position="362"/>
        <end position="383"/>
    </location>
</feature>
<gene>
    <name evidence="2" type="ORF">AWC38_SpisGene7168</name>
</gene>
<keyword evidence="1" id="KW-1133">Transmembrane helix</keyword>
<protein>
    <recommendedName>
        <fullName evidence="4">Endonuclease/exonuclease/phosphatase domain-containing protein</fullName>
    </recommendedName>
</protein>
<dbReference type="Gene3D" id="3.60.10.10">
    <property type="entry name" value="Endonuclease/exonuclease/phosphatase"/>
    <property type="match status" value="1"/>
</dbReference>
<accession>A0A2B4SG81</accession>
<reference evidence="3" key="1">
    <citation type="journal article" date="2017" name="bioRxiv">
        <title>Comparative analysis of the genomes of Stylophora pistillata and Acropora digitifera provides evidence for extensive differences between species of corals.</title>
        <authorList>
            <person name="Voolstra C.R."/>
            <person name="Li Y."/>
            <person name="Liew Y.J."/>
            <person name="Baumgarten S."/>
            <person name="Zoccola D."/>
            <person name="Flot J.-F."/>
            <person name="Tambutte S."/>
            <person name="Allemand D."/>
            <person name="Aranda M."/>
        </authorList>
    </citation>
    <scope>NUCLEOTIDE SEQUENCE [LARGE SCALE GENOMIC DNA]</scope>
</reference>
<comment type="caution">
    <text evidence="2">The sequence shown here is derived from an EMBL/GenBank/DDBJ whole genome shotgun (WGS) entry which is preliminary data.</text>
</comment>
<dbReference type="STRING" id="50429.A0A2B4SG81"/>
<keyword evidence="1" id="KW-0472">Membrane</keyword>